<dbReference type="InterPro" id="IPR021719">
    <property type="entry name" value="Prot_inh_I78"/>
</dbReference>
<evidence type="ECO:0000313" key="3">
    <source>
        <dbReference type="Proteomes" id="UP000516057"/>
    </source>
</evidence>
<dbReference type="KEGG" id="amon:H9L24_20440"/>
<accession>A0A7H0HF66</accession>
<proteinExistence type="predicted"/>
<dbReference type="Proteomes" id="UP000516057">
    <property type="component" value="Chromosome"/>
</dbReference>
<dbReference type="Gene3D" id="3.30.10.10">
    <property type="entry name" value="Trypsin Inhibitor V, subunit A"/>
    <property type="match status" value="1"/>
</dbReference>
<organism evidence="2 3">
    <name type="scientific">Paenacidovorax monticola</name>
    <dbReference type="NCBI Taxonomy" id="1926868"/>
    <lineage>
        <taxon>Bacteria</taxon>
        <taxon>Pseudomonadati</taxon>
        <taxon>Pseudomonadota</taxon>
        <taxon>Betaproteobacteria</taxon>
        <taxon>Burkholderiales</taxon>
        <taxon>Comamonadaceae</taxon>
        <taxon>Paenacidovorax</taxon>
    </lineage>
</organism>
<dbReference type="Pfam" id="PF11720">
    <property type="entry name" value="Inhibitor_I78"/>
    <property type="match status" value="1"/>
</dbReference>
<reference evidence="2 3" key="1">
    <citation type="submission" date="2020-08" db="EMBL/GenBank/DDBJ databases">
        <title>Genome sequence of Acidovorax monticola KACC 19171T.</title>
        <authorList>
            <person name="Hyun D.-W."/>
            <person name="Bae J.-W."/>
        </authorList>
    </citation>
    <scope>NUCLEOTIDE SEQUENCE [LARGE SCALE GENOMIC DNA]</scope>
    <source>
        <strain evidence="2 3">KACC 19171</strain>
    </source>
</reference>
<sequence>MHSRLAACAVLPLALIAGCSSLGPATPAAPAPWTPTGGTCNAAPAQSAVGQNATASVTEQARQRSGALIARILRPGQIVTQEYDAQRLNLEVDATGRILAARCG</sequence>
<dbReference type="PANTHER" id="PTHR39600:SF1">
    <property type="entry name" value="PEPTIDASE INHIBITOR I78 FAMILY PROTEIN"/>
    <property type="match status" value="1"/>
</dbReference>
<dbReference type="PROSITE" id="PS51257">
    <property type="entry name" value="PROKAR_LIPOPROTEIN"/>
    <property type="match status" value="1"/>
</dbReference>
<protein>
    <submittedName>
        <fullName evidence="2">Proteinase inhibitor I78</fullName>
    </submittedName>
</protein>
<dbReference type="AlphaFoldDB" id="A0A7H0HF66"/>
<name>A0A7H0HF66_9BURK</name>
<dbReference type="RefSeq" id="WP_187736167.1">
    <property type="nucleotide sequence ID" value="NZ_CP060790.1"/>
</dbReference>
<gene>
    <name evidence="2" type="ORF">H9L24_20440</name>
</gene>
<keyword evidence="1" id="KW-0732">Signal</keyword>
<evidence type="ECO:0000256" key="1">
    <source>
        <dbReference type="SAM" id="SignalP"/>
    </source>
</evidence>
<keyword evidence="3" id="KW-1185">Reference proteome</keyword>
<feature type="signal peptide" evidence="1">
    <location>
        <begin position="1"/>
        <end position="22"/>
    </location>
</feature>
<dbReference type="PANTHER" id="PTHR39600">
    <property type="entry name" value="PEPTIDASE INHIBITOR I78 FAMILY PROTEIN"/>
    <property type="match status" value="1"/>
</dbReference>
<evidence type="ECO:0000313" key="2">
    <source>
        <dbReference type="EMBL" id="QNP59182.1"/>
    </source>
</evidence>
<feature type="chain" id="PRO_5028904356" evidence="1">
    <location>
        <begin position="23"/>
        <end position="104"/>
    </location>
</feature>
<dbReference type="EMBL" id="CP060790">
    <property type="protein sequence ID" value="QNP59182.1"/>
    <property type="molecule type" value="Genomic_DNA"/>
</dbReference>